<accession>A0A4Y2T5J4</accession>
<dbReference type="Proteomes" id="UP000499080">
    <property type="component" value="Unassembled WGS sequence"/>
</dbReference>
<protein>
    <submittedName>
        <fullName evidence="1">Uncharacterized protein</fullName>
    </submittedName>
</protein>
<reference evidence="1 2" key="1">
    <citation type="journal article" date="2019" name="Sci. Rep.">
        <title>Orb-weaving spider Araneus ventricosus genome elucidates the spidroin gene catalogue.</title>
        <authorList>
            <person name="Kono N."/>
            <person name="Nakamura H."/>
            <person name="Ohtoshi R."/>
            <person name="Moran D.A.P."/>
            <person name="Shinohara A."/>
            <person name="Yoshida Y."/>
            <person name="Fujiwara M."/>
            <person name="Mori M."/>
            <person name="Tomita M."/>
            <person name="Arakawa K."/>
        </authorList>
    </citation>
    <scope>NUCLEOTIDE SEQUENCE [LARGE SCALE GENOMIC DNA]</scope>
</reference>
<dbReference type="EMBL" id="BGPR01026289">
    <property type="protein sequence ID" value="GBN95882.1"/>
    <property type="molecule type" value="Genomic_DNA"/>
</dbReference>
<dbReference type="AlphaFoldDB" id="A0A4Y2T5J4"/>
<name>A0A4Y2T5J4_ARAVE</name>
<comment type="caution">
    <text evidence="1">The sequence shown here is derived from an EMBL/GenBank/DDBJ whole genome shotgun (WGS) entry which is preliminary data.</text>
</comment>
<organism evidence="1 2">
    <name type="scientific">Araneus ventricosus</name>
    <name type="common">Orbweaver spider</name>
    <name type="synonym">Epeira ventricosa</name>
    <dbReference type="NCBI Taxonomy" id="182803"/>
    <lineage>
        <taxon>Eukaryota</taxon>
        <taxon>Metazoa</taxon>
        <taxon>Ecdysozoa</taxon>
        <taxon>Arthropoda</taxon>
        <taxon>Chelicerata</taxon>
        <taxon>Arachnida</taxon>
        <taxon>Araneae</taxon>
        <taxon>Araneomorphae</taxon>
        <taxon>Entelegynae</taxon>
        <taxon>Araneoidea</taxon>
        <taxon>Araneidae</taxon>
        <taxon>Araneus</taxon>
    </lineage>
</organism>
<evidence type="ECO:0000313" key="1">
    <source>
        <dbReference type="EMBL" id="GBN95882.1"/>
    </source>
</evidence>
<gene>
    <name evidence="1" type="ORF">AVEN_13357_1</name>
</gene>
<proteinExistence type="predicted"/>
<evidence type="ECO:0000313" key="2">
    <source>
        <dbReference type="Proteomes" id="UP000499080"/>
    </source>
</evidence>
<sequence>MRKKINKCEWGLRPPAAALVGSLPFWHFSALSPVGWAGPGWVVLHPTSRRTFGFHAYGLACTRPINAADLQWNRVSSLEPSGLQAETLAQGHPCPL</sequence>
<keyword evidence="2" id="KW-1185">Reference proteome</keyword>